<dbReference type="InterPro" id="IPR048998">
    <property type="entry name" value="STPR"/>
</dbReference>
<feature type="region of interest" description="Disordered" evidence="1">
    <location>
        <begin position="143"/>
        <end position="226"/>
    </location>
</feature>
<feature type="compositionally biased region" description="Basic and acidic residues" evidence="1">
    <location>
        <begin position="51"/>
        <end position="62"/>
    </location>
</feature>
<name>A0A4Y2IPE5_ARAVE</name>
<proteinExistence type="predicted"/>
<feature type="domain" description="STPR" evidence="2">
    <location>
        <begin position="1"/>
        <end position="58"/>
    </location>
</feature>
<dbReference type="AlphaFoldDB" id="A0A4Y2IPE5"/>
<feature type="compositionally biased region" description="Basic and acidic residues" evidence="1">
    <location>
        <begin position="28"/>
        <end position="43"/>
    </location>
</feature>
<protein>
    <recommendedName>
        <fullName evidence="2">STPR domain-containing protein</fullName>
    </recommendedName>
</protein>
<dbReference type="Pfam" id="PF21107">
    <property type="entry name" value="STPRs"/>
    <property type="match status" value="1"/>
</dbReference>
<dbReference type="EMBL" id="BGPR01002824">
    <property type="protein sequence ID" value="GBM79490.1"/>
    <property type="molecule type" value="Genomic_DNA"/>
</dbReference>
<accession>A0A4Y2IPE5</accession>
<evidence type="ECO:0000259" key="2">
    <source>
        <dbReference type="Pfam" id="PF21107"/>
    </source>
</evidence>
<evidence type="ECO:0000256" key="1">
    <source>
        <dbReference type="SAM" id="MobiDB-lite"/>
    </source>
</evidence>
<gene>
    <name evidence="3" type="ORF">AVEN_57329_1</name>
</gene>
<keyword evidence="4" id="KW-1185">Reference proteome</keyword>
<feature type="region of interest" description="Disordered" evidence="1">
    <location>
        <begin position="1"/>
        <end position="62"/>
    </location>
</feature>
<reference evidence="3 4" key="1">
    <citation type="journal article" date="2019" name="Sci. Rep.">
        <title>Orb-weaving spider Araneus ventricosus genome elucidates the spidroin gene catalogue.</title>
        <authorList>
            <person name="Kono N."/>
            <person name="Nakamura H."/>
            <person name="Ohtoshi R."/>
            <person name="Moran D.A.P."/>
            <person name="Shinohara A."/>
            <person name="Yoshida Y."/>
            <person name="Fujiwara M."/>
            <person name="Mori M."/>
            <person name="Tomita M."/>
            <person name="Arakawa K."/>
        </authorList>
    </citation>
    <scope>NUCLEOTIDE SEQUENCE [LARGE SCALE GENOMIC DNA]</scope>
</reference>
<evidence type="ECO:0000313" key="3">
    <source>
        <dbReference type="EMBL" id="GBM79490.1"/>
    </source>
</evidence>
<dbReference type="Proteomes" id="UP000499080">
    <property type="component" value="Unassembled WGS sequence"/>
</dbReference>
<comment type="caution">
    <text evidence="3">The sequence shown here is derived from an EMBL/GenBank/DDBJ whole genome shotgun (WGS) entry which is preliminary data.</text>
</comment>
<feature type="compositionally biased region" description="Basic and acidic residues" evidence="1">
    <location>
        <begin position="8"/>
        <end position="18"/>
    </location>
</feature>
<feature type="compositionally biased region" description="Basic and acidic residues" evidence="1">
    <location>
        <begin position="143"/>
        <end position="157"/>
    </location>
</feature>
<organism evidence="3 4">
    <name type="scientific">Araneus ventricosus</name>
    <name type="common">Orbweaver spider</name>
    <name type="synonym">Epeira ventricosa</name>
    <dbReference type="NCBI Taxonomy" id="182803"/>
    <lineage>
        <taxon>Eukaryota</taxon>
        <taxon>Metazoa</taxon>
        <taxon>Ecdysozoa</taxon>
        <taxon>Arthropoda</taxon>
        <taxon>Chelicerata</taxon>
        <taxon>Arachnida</taxon>
        <taxon>Araneae</taxon>
        <taxon>Araneomorphae</taxon>
        <taxon>Entelegynae</taxon>
        <taxon>Araneoidea</taxon>
        <taxon>Araneidae</taxon>
        <taxon>Araneus</taxon>
    </lineage>
</organism>
<feature type="compositionally biased region" description="Basic and acidic residues" evidence="1">
    <location>
        <begin position="177"/>
        <end position="226"/>
    </location>
</feature>
<evidence type="ECO:0000313" key="4">
    <source>
        <dbReference type="Proteomes" id="UP000499080"/>
    </source>
</evidence>
<sequence>MAQRGQKRRAEETEEQRNRGLSHMAQRGLERKTEETEEQRNSRLSDMAQRSQERRAKEIRRTKEWSIGESGVSDPVPSPICSKYILISRHCADLCSPRIINQDVKPRKVNFLRFSNPTDGTTYLLLVNGRVERRLCKKPQFYKRREGRSGQKVEADRAHHRTNNNNKVEAHHAHHRTNNDNKVEAHHAHNRTNNDNKVEADHVHQRTNNDNKVEADHAHHRTNNDN</sequence>